<dbReference type="InterPro" id="IPR050738">
    <property type="entry name" value="Sulfatase"/>
</dbReference>
<name>A0A4U8YUM4_9BACT</name>
<evidence type="ECO:0000256" key="2">
    <source>
        <dbReference type="ARBA" id="ARBA00022723"/>
    </source>
</evidence>
<protein>
    <submittedName>
        <fullName evidence="6">Sulfatase n-terminal</fullName>
    </submittedName>
</protein>
<dbReference type="InterPro" id="IPR024607">
    <property type="entry name" value="Sulfatase_CS"/>
</dbReference>
<evidence type="ECO:0000256" key="4">
    <source>
        <dbReference type="ARBA" id="ARBA00022837"/>
    </source>
</evidence>
<evidence type="ECO:0000256" key="3">
    <source>
        <dbReference type="ARBA" id="ARBA00022801"/>
    </source>
</evidence>
<dbReference type="GO" id="GO:0046872">
    <property type="term" value="F:metal ion binding"/>
    <property type="evidence" value="ECO:0007669"/>
    <property type="project" value="UniProtKB-KW"/>
</dbReference>
<keyword evidence="7" id="KW-1185">Reference proteome</keyword>
<dbReference type="Gene3D" id="3.30.1120.10">
    <property type="match status" value="1"/>
</dbReference>
<dbReference type="Pfam" id="PF00884">
    <property type="entry name" value="Sulfatase"/>
    <property type="match status" value="1"/>
</dbReference>
<feature type="domain" description="Sulfatase N-terminal" evidence="5">
    <location>
        <begin position="33"/>
        <end position="445"/>
    </location>
</feature>
<organism evidence="6 7">
    <name type="scientific">Desulfoluna butyratoxydans</name>
    <dbReference type="NCBI Taxonomy" id="231438"/>
    <lineage>
        <taxon>Bacteria</taxon>
        <taxon>Pseudomonadati</taxon>
        <taxon>Thermodesulfobacteriota</taxon>
        <taxon>Desulfobacteria</taxon>
        <taxon>Desulfobacterales</taxon>
        <taxon>Desulfolunaceae</taxon>
        <taxon>Desulfoluna</taxon>
    </lineage>
</organism>
<dbReference type="EMBL" id="CAADHO010000013">
    <property type="protein sequence ID" value="VFQ47119.1"/>
    <property type="molecule type" value="Genomic_DNA"/>
</dbReference>
<gene>
    <name evidence="6" type="ORF">MSL71_48050</name>
</gene>
<dbReference type="Proteomes" id="UP000507962">
    <property type="component" value="Unassembled WGS sequence"/>
</dbReference>
<dbReference type="Gene3D" id="3.40.720.10">
    <property type="entry name" value="Alkaline Phosphatase, subunit A"/>
    <property type="match status" value="1"/>
</dbReference>
<dbReference type="CDD" id="cd16025">
    <property type="entry name" value="PAS_like"/>
    <property type="match status" value="1"/>
</dbReference>
<sequence length="591" mass="68168">MYCQDKRPFRLLIICFFALLVFPYSTHAEQKQPNILIILTDDMGWADIGSFGSEIQTPNIDKLAMGGVRFTNFYTNPMCTPTRATLMTGVDHHVAGAGTMNLFTAPNQVGRRGYEGWLREEYKTLGDVMRQAGYATYVTGKWDLGRFPELIPRARGFDRDFVMLDSHGSHYDMTNLYTDNPKLMFTEDGKYLKKLPRGYYSSKTYTDKMISFIEDGRKTGKPFFAYLAYQAPHDPHHVDEPWRSMYQEVYDKGWTHFHRERFKAQHELGLLPEGVELAERYWFLPDSEVLAPITKAMLGRHMELYAGMMTNMDHHIGRVIQYLKDIGEYENTVVIFFGDNGPEGNNTFEAITAPGLSNNIFRARNWSQEHHINVLGTPRSYPEYGPGWAQISTTPFYGHKSFPSEGGIRNALIVKMPDSKHEAGSIRNDFMHVSDIMLTLTELTGQVYPNGDTSGRSWLGMLKDPAKTVRGPDDWVGWEIMGAMGLRKGNWKILNNWRPYGTREWQLFDLSSDWAERHDLAKDKPNVLKELVALYENEYMPKNNIILPNRALSESLWWNKPLRFPMYDEYPPGLYRKQYIPPTDMLADPKD</sequence>
<dbReference type="PROSITE" id="PS00523">
    <property type="entry name" value="SULFATASE_1"/>
    <property type="match status" value="1"/>
</dbReference>
<dbReference type="InterPro" id="IPR017850">
    <property type="entry name" value="Alkaline_phosphatase_core_sf"/>
</dbReference>
<evidence type="ECO:0000256" key="1">
    <source>
        <dbReference type="ARBA" id="ARBA00008779"/>
    </source>
</evidence>
<dbReference type="PANTHER" id="PTHR42693">
    <property type="entry name" value="ARYLSULFATASE FAMILY MEMBER"/>
    <property type="match status" value="1"/>
</dbReference>
<dbReference type="SUPFAM" id="SSF53649">
    <property type="entry name" value="Alkaline phosphatase-like"/>
    <property type="match status" value="1"/>
</dbReference>
<reference evidence="6 7" key="1">
    <citation type="submission" date="2019-03" db="EMBL/GenBank/DDBJ databases">
        <authorList>
            <person name="Nijsse B."/>
        </authorList>
    </citation>
    <scope>NUCLEOTIDE SEQUENCE [LARGE SCALE GENOMIC DNA]</scope>
    <source>
        <strain evidence="6">Desulfoluna butyratoxydans MSL71</strain>
    </source>
</reference>
<evidence type="ECO:0000313" key="7">
    <source>
        <dbReference type="Proteomes" id="UP000507962"/>
    </source>
</evidence>
<dbReference type="RefSeq" id="WP_180146303.1">
    <property type="nucleotide sequence ID" value="NZ_CAADHO010000013.1"/>
</dbReference>
<evidence type="ECO:0000259" key="5">
    <source>
        <dbReference type="Pfam" id="PF00884"/>
    </source>
</evidence>
<accession>A0A4U8YUM4</accession>
<proteinExistence type="inferred from homology"/>
<keyword evidence="4" id="KW-0106">Calcium</keyword>
<comment type="similarity">
    <text evidence="1">Belongs to the sulfatase family.</text>
</comment>
<keyword evidence="3" id="KW-0378">Hydrolase</keyword>
<dbReference type="AlphaFoldDB" id="A0A4U8YUM4"/>
<dbReference type="InterPro" id="IPR000917">
    <property type="entry name" value="Sulfatase_N"/>
</dbReference>
<dbReference type="GO" id="GO:0004065">
    <property type="term" value="F:arylsulfatase activity"/>
    <property type="evidence" value="ECO:0007669"/>
    <property type="project" value="TreeGrafter"/>
</dbReference>
<dbReference type="PANTHER" id="PTHR42693:SF33">
    <property type="entry name" value="ARYLSULFATASE"/>
    <property type="match status" value="1"/>
</dbReference>
<keyword evidence="2" id="KW-0479">Metal-binding</keyword>
<evidence type="ECO:0000313" key="6">
    <source>
        <dbReference type="EMBL" id="VFQ47119.1"/>
    </source>
</evidence>